<evidence type="ECO:0000256" key="10">
    <source>
        <dbReference type="SAM" id="MobiDB-lite"/>
    </source>
</evidence>
<dbReference type="PROSITE" id="PS50835">
    <property type="entry name" value="IG_LIKE"/>
    <property type="match status" value="1"/>
</dbReference>
<evidence type="ECO:0000259" key="12">
    <source>
        <dbReference type="PROSITE" id="PS50835"/>
    </source>
</evidence>
<organism evidence="14">
    <name type="scientific">Petromyzon marinus</name>
    <name type="common">Sea lamprey</name>
    <dbReference type="NCBI Taxonomy" id="7757"/>
    <lineage>
        <taxon>Eukaryota</taxon>
        <taxon>Metazoa</taxon>
        <taxon>Chordata</taxon>
        <taxon>Craniata</taxon>
        <taxon>Vertebrata</taxon>
        <taxon>Cyclostomata</taxon>
        <taxon>Hyperoartia</taxon>
        <taxon>Petromyzontiformes</taxon>
        <taxon>Petromyzontidae</taxon>
        <taxon>Petromyzon</taxon>
    </lineage>
</organism>
<reference evidence="14" key="1">
    <citation type="submission" date="2025-08" db="UniProtKB">
        <authorList>
            <consortium name="Ensembl"/>
        </authorList>
    </citation>
    <scope>IDENTIFICATION</scope>
</reference>
<feature type="transmembrane region" description="Helical" evidence="11">
    <location>
        <begin position="643"/>
        <end position="665"/>
    </location>
</feature>
<accession>S4RDQ4</accession>
<dbReference type="FunFam" id="2.60.40.10:FF:000367">
    <property type="entry name" value="Neural cell adhesion molecule L1-like protein"/>
    <property type="match status" value="1"/>
</dbReference>
<evidence type="ECO:0000313" key="14">
    <source>
        <dbReference type="Ensembl" id="ENSPMAP00000003336.1"/>
    </source>
</evidence>
<dbReference type="GO" id="GO:0016020">
    <property type="term" value="C:membrane"/>
    <property type="evidence" value="ECO:0007669"/>
    <property type="project" value="UniProtKB-SubCell"/>
</dbReference>
<evidence type="ECO:0000256" key="4">
    <source>
        <dbReference type="ARBA" id="ARBA00022737"/>
    </source>
</evidence>
<feature type="domain" description="Ig-like" evidence="12">
    <location>
        <begin position="1"/>
        <end position="84"/>
    </location>
</feature>
<keyword evidence="4" id="KW-0677">Repeat</keyword>
<dbReference type="FunFam" id="2.60.40.10:FF:000057">
    <property type="entry name" value="neural cell adhesion molecule L1"/>
    <property type="match status" value="1"/>
</dbReference>
<reference evidence="14" key="2">
    <citation type="submission" date="2025-09" db="UniProtKB">
        <authorList>
            <consortium name="Ensembl"/>
        </authorList>
    </citation>
    <scope>IDENTIFICATION</scope>
</reference>
<dbReference type="PANTHER" id="PTHR44170">
    <property type="entry name" value="PROTEIN SIDEKICK"/>
    <property type="match status" value="1"/>
</dbReference>
<dbReference type="SMART" id="SM00409">
    <property type="entry name" value="IG"/>
    <property type="match status" value="1"/>
</dbReference>
<dbReference type="InterPro" id="IPR007110">
    <property type="entry name" value="Ig-like_dom"/>
</dbReference>
<dbReference type="Ensembl" id="ENSPMAT00000003351.1">
    <property type="protein sequence ID" value="ENSPMAP00000003336.1"/>
    <property type="gene ID" value="ENSPMAG00000003054.1"/>
</dbReference>
<keyword evidence="3 11" id="KW-0812">Transmembrane</keyword>
<dbReference type="InterPro" id="IPR036116">
    <property type="entry name" value="FN3_sf"/>
</dbReference>
<keyword evidence="7 11" id="KW-0472">Membrane</keyword>
<dbReference type="InterPro" id="IPR013098">
    <property type="entry name" value="Ig_I-set"/>
</dbReference>
<feature type="domain" description="Fibronectin type-III" evidence="13">
    <location>
        <begin position="536"/>
        <end position="633"/>
    </location>
</feature>
<comment type="subcellular location">
    <subcellularLocation>
        <location evidence="1">Membrane</location>
        <topology evidence="1">Single-pass type I membrane protein</topology>
    </subcellularLocation>
</comment>
<dbReference type="Pfam" id="PF07679">
    <property type="entry name" value="I-set"/>
    <property type="match status" value="1"/>
</dbReference>
<dbReference type="InterPro" id="IPR003599">
    <property type="entry name" value="Ig_sub"/>
</dbReference>
<dbReference type="PANTHER" id="PTHR44170:SF6">
    <property type="entry name" value="CONTACTIN"/>
    <property type="match status" value="1"/>
</dbReference>
<dbReference type="AlphaFoldDB" id="S4RDQ4"/>
<feature type="domain" description="Fibronectin type-III" evidence="13">
    <location>
        <begin position="99"/>
        <end position="194"/>
    </location>
</feature>
<evidence type="ECO:0000256" key="8">
    <source>
        <dbReference type="ARBA" id="ARBA00023157"/>
    </source>
</evidence>
<keyword evidence="8" id="KW-1015">Disulfide bond</keyword>
<feature type="region of interest" description="Disordered" evidence="10">
    <location>
        <begin position="675"/>
        <end position="698"/>
    </location>
</feature>
<dbReference type="SUPFAM" id="SSF49265">
    <property type="entry name" value="Fibronectin type III"/>
    <property type="match status" value="3"/>
</dbReference>
<name>S4RDQ4_PETMA</name>
<proteinExistence type="inferred from homology"/>
<evidence type="ECO:0008006" key="15">
    <source>
        <dbReference type="Google" id="ProtNLM"/>
    </source>
</evidence>
<sequence>IKPMASRRVERLKDTRFVCNVSSDENLSLNVSWEKDGTAPIVSSRVAVDGGVLTIEGVTEEDGGVYTCFAETSLDRHSASAKLTVLVSFSFSRADRPAAPTKLTLSELGDRSVELQWAPGDSHNSPISGVTVQFEEDKHRPGDWQTLDNFTGNVSSARLQLRPYVNYRFRLIAHNELGPSNASEPSERYFTPPSTPDIAPFGVKAEGTDPDKMTISWKPLDALDSNGPELQYKVSVRQKGSGDDWREELVSGNESQYVLAGTPPFTPYEVKVQAVNNQGKGPEPLVIVGFSGEAGKRGRPAAPVGRCVIGDRTLCIRENLVTRPPTSNRRTIQGSALIYYSKVRGLQERRRRHTGKKVLEFHGARNSGMLPGLEPFSTYSVEVAAFNSKGEGPLSHPITANTPEGVPGKVVGLQVTQATLNSVTLEWKPPAERNGILTGYTLTYEYINSTTQELGPSKTESIPANVTSWRVTDLEPQSKYKFYLGAQTNAGSGILITEEAQTVMDVVKGEFPDLTKKMCLLCTSMHTHWPLFYIITPKPPSLQRGSHIVGKNFANISWLPSDGREQYVVQYQKKNGDDDDWKNSSTLDSSTNFFVLEDLQPGTTYNIRVIARNDYGHTVSEEDFVETIGTAYPTRSVDLATQAWFIALLCLIALLILILLIICFIKRNKGGKYSVKDKEDARADPDIKPTKEETFGEY</sequence>
<evidence type="ECO:0000256" key="3">
    <source>
        <dbReference type="ARBA" id="ARBA00022692"/>
    </source>
</evidence>
<dbReference type="Pfam" id="PF00041">
    <property type="entry name" value="fn3"/>
    <property type="match status" value="4"/>
</dbReference>
<evidence type="ECO:0000256" key="5">
    <source>
        <dbReference type="ARBA" id="ARBA00022889"/>
    </source>
</evidence>
<evidence type="ECO:0000256" key="9">
    <source>
        <dbReference type="ARBA" id="ARBA00023319"/>
    </source>
</evidence>
<evidence type="ECO:0000256" key="7">
    <source>
        <dbReference type="ARBA" id="ARBA00023136"/>
    </source>
</evidence>
<dbReference type="GO" id="GO:0098609">
    <property type="term" value="P:cell-cell adhesion"/>
    <property type="evidence" value="ECO:0007669"/>
    <property type="project" value="TreeGrafter"/>
</dbReference>
<dbReference type="PROSITE" id="PS50853">
    <property type="entry name" value="FN3"/>
    <property type="match status" value="5"/>
</dbReference>
<dbReference type="InterPro" id="IPR003961">
    <property type="entry name" value="FN3_dom"/>
</dbReference>
<dbReference type="InterPro" id="IPR036179">
    <property type="entry name" value="Ig-like_dom_sf"/>
</dbReference>
<keyword evidence="6 11" id="KW-1133">Transmembrane helix</keyword>
<dbReference type="CDD" id="cd00063">
    <property type="entry name" value="FN3"/>
    <property type="match status" value="5"/>
</dbReference>
<dbReference type="SMART" id="SM00060">
    <property type="entry name" value="FN3"/>
    <property type="match status" value="5"/>
</dbReference>
<dbReference type="GeneTree" id="ENSGT00940000157506"/>
<dbReference type="CDD" id="cd00096">
    <property type="entry name" value="Ig"/>
    <property type="match status" value="1"/>
</dbReference>
<evidence type="ECO:0000256" key="11">
    <source>
        <dbReference type="SAM" id="Phobius"/>
    </source>
</evidence>
<evidence type="ECO:0000256" key="1">
    <source>
        <dbReference type="ARBA" id="ARBA00004479"/>
    </source>
</evidence>
<dbReference type="SUPFAM" id="SSF48726">
    <property type="entry name" value="Immunoglobulin"/>
    <property type="match status" value="1"/>
</dbReference>
<dbReference type="Gene3D" id="2.60.40.10">
    <property type="entry name" value="Immunoglobulins"/>
    <property type="match status" value="6"/>
</dbReference>
<feature type="domain" description="Fibronectin type-III" evidence="13">
    <location>
        <begin position="321"/>
        <end position="405"/>
    </location>
</feature>
<feature type="region of interest" description="Disordered" evidence="10">
    <location>
        <begin position="180"/>
        <end position="210"/>
    </location>
</feature>
<evidence type="ECO:0000256" key="2">
    <source>
        <dbReference type="ARBA" id="ARBA00008588"/>
    </source>
</evidence>
<evidence type="ECO:0000259" key="13">
    <source>
        <dbReference type="PROSITE" id="PS50853"/>
    </source>
</evidence>
<protein>
    <recommendedName>
        <fullName evidence="15">Neuronal cell adhesion molecule a</fullName>
    </recommendedName>
</protein>
<feature type="domain" description="Fibronectin type-III" evidence="13">
    <location>
        <begin position="199"/>
        <end position="294"/>
    </location>
</feature>
<comment type="similarity">
    <text evidence="2">Belongs to the immunoglobulin superfamily. L1/neurofascin/NgCAM family.</text>
</comment>
<feature type="domain" description="Fibronectin type-III" evidence="13">
    <location>
        <begin position="406"/>
        <end position="506"/>
    </location>
</feature>
<dbReference type="InterPro" id="IPR026966">
    <property type="entry name" value="Neurofascin/L1/NrCAM_C"/>
</dbReference>
<keyword evidence="5" id="KW-0130">Cell adhesion</keyword>
<dbReference type="PRINTS" id="PR00014">
    <property type="entry name" value="FNTYPEIII"/>
</dbReference>
<keyword evidence="9" id="KW-0393">Immunoglobulin domain</keyword>
<dbReference type="Pfam" id="PF13882">
    <property type="entry name" value="Bravo_FIGEY"/>
    <property type="match status" value="1"/>
</dbReference>
<dbReference type="InterPro" id="IPR013783">
    <property type="entry name" value="Ig-like_fold"/>
</dbReference>
<evidence type="ECO:0000256" key="6">
    <source>
        <dbReference type="ARBA" id="ARBA00022989"/>
    </source>
</evidence>